<evidence type="ECO:0000313" key="8">
    <source>
        <dbReference type="Proteomes" id="UP000238634"/>
    </source>
</evidence>
<evidence type="ECO:0000256" key="5">
    <source>
        <dbReference type="SAM" id="Phobius"/>
    </source>
</evidence>
<dbReference type="GO" id="GO:0046872">
    <property type="term" value="F:metal ion binding"/>
    <property type="evidence" value="ECO:0007669"/>
    <property type="project" value="UniProtKB-KW"/>
</dbReference>
<feature type="domain" description="Rieske" evidence="6">
    <location>
        <begin position="26"/>
        <end position="130"/>
    </location>
</feature>
<keyword evidence="7" id="KW-0560">Oxidoreductase</keyword>
<dbReference type="GO" id="GO:0051213">
    <property type="term" value="F:dioxygenase activity"/>
    <property type="evidence" value="ECO:0007669"/>
    <property type="project" value="UniProtKB-KW"/>
</dbReference>
<keyword evidence="5" id="KW-0472">Membrane</keyword>
<dbReference type="STRING" id="1920490.GCA_001895925_04618"/>
<dbReference type="PANTHER" id="PTHR21266">
    <property type="entry name" value="IRON-SULFUR DOMAIN CONTAINING PROTEIN"/>
    <property type="match status" value="1"/>
</dbReference>
<dbReference type="OrthoDB" id="477744at2"/>
<keyword evidence="5" id="KW-1133">Transmembrane helix</keyword>
<evidence type="ECO:0000256" key="4">
    <source>
        <dbReference type="ARBA" id="ARBA00023014"/>
    </source>
</evidence>
<proteinExistence type="predicted"/>
<dbReference type="PROSITE" id="PS51296">
    <property type="entry name" value="RIESKE"/>
    <property type="match status" value="1"/>
</dbReference>
<dbReference type="SUPFAM" id="SSF50022">
    <property type="entry name" value="ISP domain"/>
    <property type="match status" value="1"/>
</dbReference>
<organism evidence="7 8">
    <name type="scientific">Phormidesmis priestleyi ULC007</name>
    <dbReference type="NCBI Taxonomy" id="1920490"/>
    <lineage>
        <taxon>Bacteria</taxon>
        <taxon>Bacillati</taxon>
        <taxon>Cyanobacteriota</taxon>
        <taxon>Cyanophyceae</taxon>
        <taxon>Leptolyngbyales</taxon>
        <taxon>Leptolyngbyaceae</taxon>
        <taxon>Phormidesmis</taxon>
    </lineage>
</organism>
<keyword evidence="8" id="KW-1185">Reference proteome</keyword>
<evidence type="ECO:0000256" key="1">
    <source>
        <dbReference type="ARBA" id="ARBA00022714"/>
    </source>
</evidence>
<dbReference type="InterPro" id="IPR017941">
    <property type="entry name" value="Rieske_2Fe-2S"/>
</dbReference>
<evidence type="ECO:0000259" key="6">
    <source>
        <dbReference type="PROSITE" id="PS51296"/>
    </source>
</evidence>
<reference evidence="7 8" key="1">
    <citation type="submission" date="2018-02" db="EMBL/GenBank/DDBJ databases">
        <authorList>
            <person name="Cohen D.B."/>
            <person name="Kent A.D."/>
        </authorList>
    </citation>
    <scope>NUCLEOTIDE SEQUENCE [LARGE SCALE GENOMIC DNA]</scope>
    <source>
        <strain evidence="7 8">ULC007</strain>
    </source>
</reference>
<keyword evidence="3" id="KW-0408">Iron</keyword>
<reference evidence="7 8" key="2">
    <citation type="submission" date="2018-03" db="EMBL/GenBank/DDBJ databases">
        <title>The ancient ancestry and fast evolution of plastids.</title>
        <authorList>
            <person name="Moore K.R."/>
            <person name="Magnabosco C."/>
            <person name="Momper L."/>
            <person name="Gold D.A."/>
            <person name="Bosak T."/>
            <person name="Fournier G.P."/>
        </authorList>
    </citation>
    <scope>NUCLEOTIDE SEQUENCE [LARGE SCALE GENOMIC DNA]</scope>
    <source>
        <strain evidence="7 8">ULC007</strain>
    </source>
</reference>
<dbReference type="GO" id="GO:0016705">
    <property type="term" value="F:oxidoreductase activity, acting on paired donors, with incorporation or reduction of molecular oxygen"/>
    <property type="evidence" value="ECO:0007669"/>
    <property type="project" value="UniProtKB-ARBA"/>
</dbReference>
<name>A0A2T1DGF5_9CYAN</name>
<protein>
    <submittedName>
        <fullName evidence="7">Aromatic ring-hydroxylating dioxygenase subunit alpha</fullName>
    </submittedName>
</protein>
<dbReference type="CDD" id="cd03469">
    <property type="entry name" value="Rieske_RO_Alpha_N"/>
    <property type="match status" value="1"/>
</dbReference>
<dbReference type="Gene3D" id="2.102.10.10">
    <property type="entry name" value="Rieske [2Fe-2S] iron-sulphur domain"/>
    <property type="match status" value="1"/>
</dbReference>
<keyword evidence="2" id="KW-0479">Metal-binding</keyword>
<keyword evidence="7" id="KW-0223">Dioxygenase</keyword>
<keyword evidence="5" id="KW-0812">Transmembrane</keyword>
<dbReference type="SUPFAM" id="SSF55961">
    <property type="entry name" value="Bet v1-like"/>
    <property type="match status" value="1"/>
</dbReference>
<evidence type="ECO:0000256" key="3">
    <source>
        <dbReference type="ARBA" id="ARBA00023004"/>
    </source>
</evidence>
<keyword evidence="1" id="KW-0001">2Fe-2S</keyword>
<gene>
    <name evidence="7" type="ORF">C7B65_10855</name>
</gene>
<comment type="caution">
    <text evidence="7">The sequence shown here is derived from an EMBL/GenBank/DDBJ whole genome shotgun (WGS) entry which is preliminary data.</text>
</comment>
<accession>A0A2T1DGF5</accession>
<keyword evidence="4" id="KW-0411">Iron-sulfur</keyword>
<dbReference type="AlphaFoldDB" id="A0A2T1DGF5"/>
<dbReference type="GO" id="GO:0004497">
    <property type="term" value="F:monooxygenase activity"/>
    <property type="evidence" value="ECO:0007669"/>
    <property type="project" value="UniProtKB-ARBA"/>
</dbReference>
<dbReference type="InterPro" id="IPR050584">
    <property type="entry name" value="Cholesterol_7-desaturase"/>
</dbReference>
<evidence type="ECO:0000256" key="2">
    <source>
        <dbReference type="ARBA" id="ARBA00022723"/>
    </source>
</evidence>
<evidence type="ECO:0000313" key="7">
    <source>
        <dbReference type="EMBL" id="PSB19555.1"/>
    </source>
</evidence>
<dbReference type="Pfam" id="PF00355">
    <property type="entry name" value="Rieske"/>
    <property type="match status" value="1"/>
</dbReference>
<dbReference type="GO" id="GO:0051537">
    <property type="term" value="F:2 iron, 2 sulfur cluster binding"/>
    <property type="evidence" value="ECO:0007669"/>
    <property type="project" value="UniProtKB-KW"/>
</dbReference>
<dbReference type="Proteomes" id="UP000238634">
    <property type="component" value="Unassembled WGS sequence"/>
</dbReference>
<dbReference type="PANTHER" id="PTHR21266:SF57">
    <property type="entry name" value="3-CHLOROBENZOATE-3,4-DIOXYGENASE"/>
    <property type="match status" value="1"/>
</dbReference>
<dbReference type="RefSeq" id="WP_073072079.1">
    <property type="nucleotide sequence ID" value="NZ_MPPI01000013.1"/>
</dbReference>
<feature type="transmembrane region" description="Helical" evidence="5">
    <location>
        <begin position="280"/>
        <end position="299"/>
    </location>
</feature>
<dbReference type="InterPro" id="IPR036922">
    <property type="entry name" value="Rieske_2Fe-2S_sf"/>
</dbReference>
<sequence length="365" mass="41861">MELATTLKSQTPRSQVREVGINGNYWYAIAWATDLKPTKILTATVWQQSIALYRDRQNQIQAVENVCPHKGVSLDKGKVEGDAISCPYHGWEFNGQGECLNIPYFPPDQKLPCVQIRSFPVQEKYGLIWVFPGDQTLAEAQPLIEIPEYNDPNWLLLPVGATFKAHFSICNENTMDVFHGHLHKNLQGWFDPVLLKLRETENSVNAEYQLSYTGIVSQLLGLSQSADRVTTKVISVDYRYPHYINHLPGISSLYLMRLPIAPQESRSFSLLFLKLGLPQWLLTILRPILQLLIINLLFLRFLRQDIEMIESEQENYLKNPQRRYVEVNPAIVAAQRLMVQQYEQFTRPHPLENPLESSVSQEASA</sequence>
<dbReference type="EMBL" id="PVWG01000010">
    <property type="protein sequence ID" value="PSB19555.1"/>
    <property type="molecule type" value="Genomic_DNA"/>
</dbReference>